<dbReference type="PROSITE" id="PS50238">
    <property type="entry name" value="RHOGAP"/>
    <property type="match status" value="1"/>
</dbReference>
<gene>
    <name evidence="3" type="ORF">ANANG_G00240790</name>
</gene>
<keyword evidence="4" id="KW-1185">Reference proteome</keyword>
<name>A0A9D3LV44_ANGAN</name>
<feature type="region of interest" description="Disordered" evidence="1">
    <location>
        <begin position="16"/>
        <end position="39"/>
    </location>
</feature>
<evidence type="ECO:0000256" key="1">
    <source>
        <dbReference type="SAM" id="MobiDB-lite"/>
    </source>
</evidence>
<evidence type="ECO:0000313" key="3">
    <source>
        <dbReference type="EMBL" id="KAG5837575.1"/>
    </source>
</evidence>
<accession>A0A9D3LV44</accession>
<dbReference type="Gene3D" id="1.10.555.10">
    <property type="entry name" value="Rho GTPase activation protein"/>
    <property type="match status" value="1"/>
</dbReference>
<dbReference type="InterPro" id="IPR000198">
    <property type="entry name" value="RhoGAP_dom"/>
</dbReference>
<dbReference type="GO" id="GO:0016020">
    <property type="term" value="C:membrane"/>
    <property type="evidence" value="ECO:0007669"/>
    <property type="project" value="TreeGrafter"/>
</dbReference>
<dbReference type="InterPro" id="IPR037769">
    <property type="entry name" value="Abr/Bcr"/>
</dbReference>
<proteinExistence type="predicted"/>
<dbReference type="CDD" id="cd04387">
    <property type="entry name" value="RhoGAP_Bcr"/>
    <property type="match status" value="1"/>
</dbReference>
<dbReference type="Proteomes" id="UP001044222">
    <property type="component" value="Chromosome 13"/>
</dbReference>
<evidence type="ECO:0000259" key="2">
    <source>
        <dbReference type="PROSITE" id="PS50238"/>
    </source>
</evidence>
<evidence type="ECO:0000313" key="4">
    <source>
        <dbReference type="Proteomes" id="UP001044222"/>
    </source>
</evidence>
<dbReference type="AlphaFoldDB" id="A0A9D3LV44"/>
<dbReference type="PANTHER" id="PTHR23182:SF5">
    <property type="entry name" value="ACTIVE BREAKPOINT CLUSTER REGION-RELATED PROTEIN"/>
    <property type="match status" value="1"/>
</dbReference>
<organism evidence="3 4">
    <name type="scientific">Anguilla anguilla</name>
    <name type="common">European freshwater eel</name>
    <name type="synonym">Muraena anguilla</name>
    <dbReference type="NCBI Taxonomy" id="7936"/>
    <lineage>
        <taxon>Eukaryota</taxon>
        <taxon>Metazoa</taxon>
        <taxon>Chordata</taxon>
        <taxon>Craniata</taxon>
        <taxon>Vertebrata</taxon>
        <taxon>Euteleostomi</taxon>
        <taxon>Actinopterygii</taxon>
        <taxon>Neopterygii</taxon>
        <taxon>Teleostei</taxon>
        <taxon>Anguilliformes</taxon>
        <taxon>Anguillidae</taxon>
        <taxon>Anguilla</taxon>
    </lineage>
</organism>
<protein>
    <recommendedName>
        <fullName evidence="2">Rho-GAP domain-containing protein</fullName>
    </recommendedName>
</protein>
<dbReference type="SMART" id="SM00324">
    <property type="entry name" value="RhoGAP"/>
    <property type="match status" value="1"/>
</dbReference>
<reference evidence="3" key="1">
    <citation type="submission" date="2021-01" db="EMBL/GenBank/DDBJ databases">
        <title>A chromosome-scale assembly of European eel, Anguilla anguilla.</title>
        <authorList>
            <person name="Henkel C."/>
            <person name="Jong-Raadsen S.A."/>
            <person name="Dufour S."/>
            <person name="Weltzien F.-A."/>
            <person name="Palstra A.P."/>
            <person name="Pelster B."/>
            <person name="Spaink H.P."/>
            <person name="Van Den Thillart G.E."/>
            <person name="Jansen H."/>
            <person name="Zahm M."/>
            <person name="Klopp C."/>
            <person name="Cedric C."/>
            <person name="Louis A."/>
            <person name="Berthelot C."/>
            <person name="Parey E."/>
            <person name="Roest Crollius H."/>
            <person name="Montfort J."/>
            <person name="Robinson-Rechavi M."/>
            <person name="Bucao C."/>
            <person name="Bouchez O."/>
            <person name="Gislard M."/>
            <person name="Lluch J."/>
            <person name="Milhes M."/>
            <person name="Lampietro C."/>
            <person name="Lopez Roques C."/>
            <person name="Donnadieu C."/>
            <person name="Braasch I."/>
            <person name="Desvignes T."/>
            <person name="Postlethwait J."/>
            <person name="Bobe J."/>
            <person name="Guiguen Y."/>
            <person name="Dirks R."/>
        </authorList>
    </citation>
    <scope>NUCLEOTIDE SEQUENCE</scope>
    <source>
        <strain evidence="3">Tag_6206</strain>
        <tissue evidence="3">Liver</tissue>
    </source>
</reference>
<dbReference type="SUPFAM" id="SSF48350">
    <property type="entry name" value="GTPase activation domain, GAP"/>
    <property type="match status" value="1"/>
</dbReference>
<sequence>MTDTLASEGELASVCEGPEHCGAGSPVEERAPLRRPPNTGARLWGRVRSKILRQKMDAETVQSKNWQMDVIEMNGIKVEFSMKFTGRDLTLKRTPSKKQSGVFGVKISVVTKRECSKVPFVIRQCIEEVEKRGIEEVGIYRISGVATDIQTLKAVFNTNGAKDFPVQLSDVDVNAVAGTLKLYFRELPEALLTDRLYLPFLEGIALSDPVAKESCMMHLLCSLPDPNLFTFLTLLEHLRRVAEKEPVNKMSLLNLATIFGPTLLRPSEESRRGHIALLSDLWSHDVMAQVQVLLYYLQCPSVSFSELKRSALYSSDG</sequence>
<dbReference type="EMBL" id="JAFIRN010000013">
    <property type="protein sequence ID" value="KAG5837575.1"/>
    <property type="molecule type" value="Genomic_DNA"/>
</dbReference>
<dbReference type="PANTHER" id="PTHR23182">
    <property type="entry name" value="BREAKPOINT CLUSTER REGION PROTEIN BCR"/>
    <property type="match status" value="1"/>
</dbReference>
<feature type="domain" description="Rho-GAP" evidence="2">
    <location>
        <begin position="105"/>
        <end position="304"/>
    </location>
</feature>
<dbReference type="FunFam" id="1.10.555.10:FF:000004">
    <property type="entry name" value="active breakpoint cluster region-related protein-like"/>
    <property type="match status" value="1"/>
</dbReference>
<dbReference type="GO" id="GO:0005096">
    <property type="term" value="F:GTPase activator activity"/>
    <property type="evidence" value="ECO:0007669"/>
    <property type="project" value="InterPro"/>
</dbReference>
<dbReference type="InterPro" id="IPR008936">
    <property type="entry name" value="Rho_GTPase_activation_prot"/>
</dbReference>
<dbReference type="GO" id="GO:0007165">
    <property type="term" value="P:signal transduction"/>
    <property type="evidence" value="ECO:0007669"/>
    <property type="project" value="InterPro"/>
</dbReference>
<dbReference type="Pfam" id="PF00620">
    <property type="entry name" value="RhoGAP"/>
    <property type="match status" value="1"/>
</dbReference>
<comment type="caution">
    <text evidence="3">The sequence shown here is derived from an EMBL/GenBank/DDBJ whole genome shotgun (WGS) entry which is preliminary data.</text>
</comment>